<sequence length="66" mass="7058">MKKKKTNCVSSCSGSNRKHLGIPTKGSSTEGWSSSSSWILGAPMEEEEADRIIKEQQSKADCAAIG</sequence>
<protein>
    <submittedName>
        <fullName evidence="2">Uncharacterized protein</fullName>
    </submittedName>
</protein>
<evidence type="ECO:0000313" key="3">
    <source>
        <dbReference type="Proteomes" id="UP001497512"/>
    </source>
</evidence>
<organism evidence="2 3">
    <name type="scientific">Sphagnum troendelagicum</name>
    <dbReference type="NCBI Taxonomy" id="128251"/>
    <lineage>
        <taxon>Eukaryota</taxon>
        <taxon>Viridiplantae</taxon>
        <taxon>Streptophyta</taxon>
        <taxon>Embryophyta</taxon>
        <taxon>Bryophyta</taxon>
        <taxon>Sphagnophytina</taxon>
        <taxon>Sphagnopsida</taxon>
        <taxon>Sphagnales</taxon>
        <taxon>Sphagnaceae</taxon>
        <taxon>Sphagnum</taxon>
    </lineage>
</organism>
<gene>
    <name evidence="2" type="ORF">CSSPTR1EN2_LOCUS10479</name>
</gene>
<feature type="region of interest" description="Disordered" evidence="1">
    <location>
        <begin position="1"/>
        <end position="36"/>
    </location>
</feature>
<dbReference type="Proteomes" id="UP001497512">
    <property type="component" value="Chromosome 18"/>
</dbReference>
<dbReference type="EMBL" id="OZ019910">
    <property type="protein sequence ID" value="CAK9211077.1"/>
    <property type="molecule type" value="Genomic_DNA"/>
</dbReference>
<reference evidence="2" key="1">
    <citation type="submission" date="2024-02" db="EMBL/GenBank/DDBJ databases">
        <authorList>
            <consortium name="ELIXIR-Norway"/>
            <consortium name="Elixir Norway"/>
        </authorList>
    </citation>
    <scope>NUCLEOTIDE SEQUENCE</scope>
</reference>
<evidence type="ECO:0000313" key="2">
    <source>
        <dbReference type="EMBL" id="CAK9211077.1"/>
    </source>
</evidence>
<name>A0ABP0U211_9BRYO</name>
<proteinExistence type="predicted"/>
<evidence type="ECO:0000256" key="1">
    <source>
        <dbReference type="SAM" id="MobiDB-lite"/>
    </source>
</evidence>
<keyword evidence="3" id="KW-1185">Reference proteome</keyword>
<feature type="compositionally biased region" description="Low complexity" evidence="1">
    <location>
        <begin position="26"/>
        <end position="36"/>
    </location>
</feature>
<accession>A0ABP0U211</accession>